<evidence type="ECO:0000313" key="4">
    <source>
        <dbReference type="EMBL" id="KAF2101276.1"/>
    </source>
</evidence>
<dbReference type="PANTHER" id="PTHR37919:SF2">
    <property type="entry name" value="EXPERA DOMAIN-CONTAINING PROTEIN"/>
    <property type="match status" value="1"/>
</dbReference>
<dbReference type="AlphaFoldDB" id="A0A9P4M825"/>
<feature type="domain" description="SLS1 N-terminal" evidence="2">
    <location>
        <begin position="161"/>
        <end position="287"/>
    </location>
</feature>
<feature type="compositionally biased region" description="Basic and acidic residues" evidence="1">
    <location>
        <begin position="115"/>
        <end position="132"/>
    </location>
</feature>
<evidence type="ECO:0008006" key="6">
    <source>
        <dbReference type="Google" id="ProtNLM"/>
    </source>
</evidence>
<comment type="caution">
    <text evidence="4">The sequence shown here is derived from an EMBL/GenBank/DDBJ whole genome shotgun (WGS) entry which is preliminary data.</text>
</comment>
<evidence type="ECO:0000313" key="5">
    <source>
        <dbReference type="Proteomes" id="UP000799772"/>
    </source>
</evidence>
<dbReference type="OrthoDB" id="5392646at2759"/>
<evidence type="ECO:0000259" key="2">
    <source>
        <dbReference type="Pfam" id="PF20776"/>
    </source>
</evidence>
<sequence length="828" mass="93661">MLNAPRSLGASICLQCQFRIWRRTLAASKTHPKRFRVSSHNSLFSTTAYHNDSAERQDVLETKATIHRSSFTKKFKVLYPHGRIRGRRGKEVVEDSAPLDIESLGEPSEIIVLKEADFDEPQKQEKGNRTDSEPSTVGAKDDHASVSTEEILRSIKDDTTAPSQDAVNKHLDTLRSQMSPRDVASSKTLSWAEYVTLRSKIFESYSAKQLLGYTTYIQKKTSRGKDTHAASRANKKELRIVRSQWVPGRSSWTHRLPLEDTGKEKMLLSKKAVLVDVVLRSYWNIEVENEFGQLELRGQRWQLELLNAGEAPTIPNEISERHQVYIDSARDPNLTVLRINGSRKAAQAAADEIESILANAATETLSIHLASKWLEAYKDFLPDTLSNSKIRNAIAPFRASFTSSKQLAGKITIYGLSETDMQDARRAILNLLPLHRGTVMNELVHTGEPTVDLPKMAIEREFLPYYAREWEYRDAMQSTGVERPDPQLLKDRATLDSEDLTRFHDLLMSECSYEKPSKVDPFSAWKEWENSPDTVVSARLGRAVTLRNSPSGPGSSTETSQIHGIHSQFLQSVPYQFRLLSFLEDHQRDSGREIERPSTRELIFHYIPSPWAEVSQEGFRPERFPTVQVNFASTQLDETPRFADVSAELMNDNFDVSLRGIPSDVRFTKRVSLMLKRATLRPFITAIEDSIAAGEVLRAPESVGLHVPLSLRRRLDTSRIPNPQHEWDAGYKEQVPYLFAGVEHKQTAHFEFHGFPLQYIMVEGGRTGGRRSEVVLECSPAILEEIKKTHMPDDSRKFFDAAVELAYLNARAASGSLEDMKGTESSHS</sequence>
<feature type="region of interest" description="Disordered" evidence="1">
    <location>
        <begin position="115"/>
        <end position="144"/>
    </location>
</feature>
<dbReference type="Proteomes" id="UP000799772">
    <property type="component" value="Unassembled WGS sequence"/>
</dbReference>
<gene>
    <name evidence="4" type="ORF">NA57DRAFT_72718</name>
</gene>
<dbReference type="EMBL" id="ML978123">
    <property type="protein sequence ID" value="KAF2101276.1"/>
    <property type="molecule type" value="Genomic_DNA"/>
</dbReference>
<dbReference type="InterPro" id="IPR048401">
    <property type="entry name" value="SLS1_C"/>
</dbReference>
<protein>
    <recommendedName>
        <fullName evidence="6">Mitochondrial inner-membrane-bound regulator-domain-containing protein</fullName>
    </recommendedName>
</protein>
<reference evidence="4" key="1">
    <citation type="journal article" date="2020" name="Stud. Mycol.">
        <title>101 Dothideomycetes genomes: a test case for predicting lifestyles and emergence of pathogens.</title>
        <authorList>
            <person name="Haridas S."/>
            <person name="Albert R."/>
            <person name="Binder M."/>
            <person name="Bloem J."/>
            <person name="Labutti K."/>
            <person name="Salamov A."/>
            <person name="Andreopoulos B."/>
            <person name="Baker S."/>
            <person name="Barry K."/>
            <person name="Bills G."/>
            <person name="Bluhm B."/>
            <person name="Cannon C."/>
            <person name="Castanera R."/>
            <person name="Culley D."/>
            <person name="Daum C."/>
            <person name="Ezra D."/>
            <person name="Gonzalez J."/>
            <person name="Henrissat B."/>
            <person name="Kuo A."/>
            <person name="Liang C."/>
            <person name="Lipzen A."/>
            <person name="Lutzoni F."/>
            <person name="Magnuson J."/>
            <person name="Mondo S."/>
            <person name="Nolan M."/>
            <person name="Ohm R."/>
            <person name="Pangilinan J."/>
            <person name="Park H.-J."/>
            <person name="Ramirez L."/>
            <person name="Alfaro M."/>
            <person name="Sun H."/>
            <person name="Tritt A."/>
            <person name="Yoshinaga Y."/>
            <person name="Zwiers L.-H."/>
            <person name="Turgeon B."/>
            <person name="Goodwin S."/>
            <person name="Spatafora J."/>
            <person name="Crous P."/>
            <person name="Grigoriev I."/>
        </authorList>
    </citation>
    <scope>NUCLEOTIDE SEQUENCE</scope>
    <source>
        <strain evidence="4">CBS 133067</strain>
    </source>
</reference>
<evidence type="ECO:0000256" key="1">
    <source>
        <dbReference type="SAM" id="MobiDB-lite"/>
    </source>
</evidence>
<organism evidence="4 5">
    <name type="scientific">Rhizodiscina lignyota</name>
    <dbReference type="NCBI Taxonomy" id="1504668"/>
    <lineage>
        <taxon>Eukaryota</taxon>
        <taxon>Fungi</taxon>
        <taxon>Dikarya</taxon>
        <taxon>Ascomycota</taxon>
        <taxon>Pezizomycotina</taxon>
        <taxon>Dothideomycetes</taxon>
        <taxon>Pleosporomycetidae</taxon>
        <taxon>Aulographales</taxon>
        <taxon>Rhizodiscinaceae</taxon>
        <taxon>Rhizodiscina</taxon>
    </lineage>
</organism>
<dbReference type="Pfam" id="PF20776">
    <property type="entry name" value="SLS1_N"/>
    <property type="match status" value="1"/>
</dbReference>
<proteinExistence type="predicted"/>
<dbReference type="PANTHER" id="PTHR37919">
    <property type="entry name" value="PROTEIN CBG05606"/>
    <property type="match status" value="1"/>
</dbReference>
<evidence type="ECO:0000259" key="3">
    <source>
        <dbReference type="Pfam" id="PF20778"/>
    </source>
</evidence>
<accession>A0A9P4M825</accession>
<dbReference type="InterPro" id="IPR048400">
    <property type="entry name" value="SLS1_N"/>
</dbReference>
<feature type="domain" description="SLS1 C-terminal" evidence="3">
    <location>
        <begin position="489"/>
        <end position="802"/>
    </location>
</feature>
<keyword evidence="5" id="KW-1185">Reference proteome</keyword>
<dbReference type="Pfam" id="PF20778">
    <property type="entry name" value="SLS1_C"/>
    <property type="match status" value="1"/>
</dbReference>
<name>A0A9P4M825_9PEZI</name>